<reference evidence="1" key="1">
    <citation type="submission" date="2020-07" db="EMBL/GenBank/DDBJ databases">
        <title>Ethylene signaling mediates host invasion by parasitic plants.</title>
        <authorList>
            <person name="Yoshida S."/>
        </authorList>
    </citation>
    <scope>NUCLEOTIDE SEQUENCE</scope>
    <source>
        <strain evidence="1">Okayama</strain>
    </source>
</reference>
<dbReference type="AlphaFoldDB" id="A0A830BY58"/>
<evidence type="ECO:0000313" key="1">
    <source>
        <dbReference type="EMBL" id="GFP88245.1"/>
    </source>
</evidence>
<accession>A0A830BY58</accession>
<dbReference type="EMBL" id="BMAC01000166">
    <property type="protein sequence ID" value="GFP88245.1"/>
    <property type="molecule type" value="Genomic_DNA"/>
</dbReference>
<protein>
    <submittedName>
        <fullName evidence="1">Probable alpha alpha-trehalose-phosphate synthase [UDP-forming] 8</fullName>
    </submittedName>
</protein>
<keyword evidence="2" id="KW-1185">Reference proteome</keyword>
<gene>
    <name evidence="1" type="ORF">PHJA_000968200</name>
</gene>
<name>A0A830BY58_9LAMI</name>
<sequence>MAEPVMKSYTEATDVLEIERRKCFSLALSRCRPCTWFFSGQRNAGPSRECFSK</sequence>
<proteinExistence type="predicted"/>
<organism evidence="1 2">
    <name type="scientific">Phtheirospermum japonicum</name>
    <dbReference type="NCBI Taxonomy" id="374723"/>
    <lineage>
        <taxon>Eukaryota</taxon>
        <taxon>Viridiplantae</taxon>
        <taxon>Streptophyta</taxon>
        <taxon>Embryophyta</taxon>
        <taxon>Tracheophyta</taxon>
        <taxon>Spermatophyta</taxon>
        <taxon>Magnoliopsida</taxon>
        <taxon>eudicotyledons</taxon>
        <taxon>Gunneridae</taxon>
        <taxon>Pentapetalae</taxon>
        <taxon>asterids</taxon>
        <taxon>lamiids</taxon>
        <taxon>Lamiales</taxon>
        <taxon>Orobanchaceae</taxon>
        <taxon>Orobanchaceae incertae sedis</taxon>
        <taxon>Phtheirospermum</taxon>
    </lineage>
</organism>
<dbReference type="Proteomes" id="UP000653305">
    <property type="component" value="Unassembled WGS sequence"/>
</dbReference>
<evidence type="ECO:0000313" key="2">
    <source>
        <dbReference type="Proteomes" id="UP000653305"/>
    </source>
</evidence>
<comment type="caution">
    <text evidence="1">The sequence shown here is derived from an EMBL/GenBank/DDBJ whole genome shotgun (WGS) entry which is preliminary data.</text>
</comment>